<dbReference type="PANTHER" id="PTHR43085">
    <property type="entry name" value="HEXOKINASE FAMILY MEMBER"/>
    <property type="match status" value="1"/>
</dbReference>
<dbReference type="Proteomes" id="UP001183410">
    <property type="component" value="Unassembled WGS sequence"/>
</dbReference>
<comment type="caution">
    <text evidence="7">The sequence shown here is derived from an EMBL/GenBank/DDBJ whole genome shotgun (WGS) entry which is preliminary data.</text>
</comment>
<dbReference type="GO" id="GO:0016301">
    <property type="term" value="F:kinase activity"/>
    <property type="evidence" value="ECO:0007669"/>
    <property type="project" value="UniProtKB-KW"/>
</dbReference>
<reference evidence="8" key="1">
    <citation type="submission" date="2023-07" db="EMBL/GenBank/DDBJ databases">
        <title>30 novel species of actinomycetes from the DSMZ collection.</title>
        <authorList>
            <person name="Nouioui I."/>
        </authorList>
    </citation>
    <scope>NUCLEOTIDE SEQUENCE [LARGE SCALE GENOMIC DNA]</scope>
    <source>
        <strain evidence="8">DSM 44915</strain>
    </source>
</reference>
<dbReference type="RefSeq" id="WP_311669691.1">
    <property type="nucleotide sequence ID" value="NZ_JAVREO010000018.1"/>
</dbReference>
<dbReference type="SUPFAM" id="SSF53613">
    <property type="entry name" value="Ribokinase-like"/>
    <property type="match status" value="1"/>
</dbReference>
<keyword evidence="4 7" id="KW-0418">Kinase</keyword>
<comment type="similarity">
    <text evidence="1">Belongs to the carbohydrate kinase PfkB family.</text>
</comment>
<organism evidence="7 8">
    <name type="scientific">Streptomyces chisholmiae</name>
    <dbReference type="NCBI Taxonomy" id="3075540"/>
    <lineage>
        <taxon>Bacteria</taxon>
        <taxon>Bacillati</taxon>
        <taxon>Actinomycetota</taxon>
        <taxon>Actinomycetes</taxon>
        <taxon>Kitasatosporales</taxon>
        <taxon>Streptomycetaceae</taxon>
        <taxon>Streptomyces</taxon>
    </lineage>
</organism>
<evidence type="ECO:0000313" key="8">
    <source>
        <dbReference type="Proteomes" id="UP001183410"/>
    </source>
</evidence>
<sequence length="300" mass="31243">MTARVAVVGEVLVDLLWRTGSPEARAVPGGSPANVAVGLSRLERPVTLLTSWGDDPPGALVDAHLAGTGLDVRRLPTSGPAKTTVALAYLGEDGSAHYDFLTSWAPAELHLPDDTTVLHTGSLAVAVEPGATRVLELGRRQRALGRLVVADLNVRPAVRPDRAEYRALAERLAGVVAVLKASDEDLGWLYPDLDPAEAAEALRALGPELVVVTRGAAGAFALTAEHRVDVPAPAVTVVDTVGAGDAFQAALLDDLAGRGTVPLDPATLTEVLRRCVRCAALTCAREGADPPTRARLDAPE</sequence>
<dbReference type="InterPro" id="IPR050306">
    <property type="entry name" value="PfkB_Carbo_kinase"/>
</dbReference>
<evidence type="ECO:0000256" key="2">
    <source>
        <dbReference type="ARBA" id="ARBA00022679"/>
    </source>
</evidence>
<feature type="domain" description="Carbohydrate kinase PfkB" evidence="6">
    <location>
        <begin position="4"/>
        <end position="291"/>
    </location>
</feature>
<dbReference type="PROSITE" id="PS00584">
    <property type="entry name" value="PFKB_KINASES_2"/>
    <property type="match status" value="1"/>
</dbReference>
<dbReference type="Pfam" id="PF00294">
    <property type="entry name" value="PfkB"/>
    <property type="match status" value="1"/>
</dbReference>
<evidence type="ECO:0000256" key="1">
    <source>
        <dbReference type="ARBA" id="ARBA00010688"/>
    </source>
</evidence>
<dbReference type="EC" id="2.7.1.-" evidence="7"/>
<name>A0ABU2JX86_9ACTN</name>
<gene>
    <name evidence="7" type="ORF">RM844_25310</name>
</gene>
<evidence type="ECO:0000256" key="3">
    <source>
        <dbReference type="ARBA" id="ARBA00022741"/>
    </source>
</evidence>
<keyword evidence="8" id="KW-1185">Reference proteome</keyword>
<evidence type="ECO:0000256" key="5">
    <source>
        <dbReference type="ARBA" id="ARBA00022840"/>
    </source>
</evidence>
<dbReference type="InterPro" id="IPR029056">
    <property type="entry name" value="Ribokinase-like"/>
</dbReference>
<evidence type="ECO:0000256" key="4">
    <source>
        <dbReference type="ARBA" id="ARBA00022777"/>
    </source>
</evidence>
<proteinExistence type="inferred from homology"/>
<dbReference type="PANTHER" id="PTHR43085:SF1">
    <property type="entry name" value="PSEUDOURIDINE KINASE-RELATED"/>
    <property type="match status" value="1"/>
</dbReference>
<dbReference type="InterPro" id="IPR002173">
    <property type="entry name" value="Carboh/pur_kinase_PfkB_CS"/>
</dbReference>
<dbReference type="CDD" id="cd01167">
    <property type="entry name" value="bac_FRK"/>
    <property type="match status" value="1"/>
</dbReference>
<accession>A0ABU2JX86</accession>
<dbReference type="EMBL" id="JAVREO010000018">
    <property type="protein sequence ID" value="MDT0269607.1"/>
    <property type="molecule type" value="Genomic_DNA"/>
</dbReference>
<keyword evidence="3" id="KW-0547">Nucleotide-binding</keyword>
<protein>
    <submittedName>
        <fullName evidence="7">Carbohydrate kinase</fullName>
        <ecNumber evidence="7">2.7.1.-</ecNumber>
    </submittedName>
</protein>
<keyword evidence="5" id="KW-0067">ATP-binding</keyword>
<dbReference type="InterPro" id="IPR011611">
    <property type="entry name" value="PfkB_dom"/>
</dbReference>
<evidence type="ECO:0000313" key="7">
    <source>
        <dbReference type="EMBL" id="MDT0269607.1"/>
    </source>
</evidence>
<dbReference type="Gene3D" id="3.40.1190.20">
    <property type="match status" value="1"/>
</dbReference>
<keyword evidence="2 7" id="KW-0808">Transferase</keyword>
<evidence type="ECO:0000259" key="6">
    <source>
        <dbReference type="Pfam" id="PF00294"/>
    </source>
</evidence>